<evidence type="ECO:0000313" key="2">
    <source>
        <dbReference type="Proteomes" id="UP001148629"/>
    </source>
</evidence>
<protein>
    <submittedName>
        <fullName evidence="1">Uncharacterized protein</fullName>
    </submittedName>
</protein>
<sequence length="305" mass="34601">MYFRTWPLVAAFMAAPAVISHESSYMALNFHFPNTTSPKRFEIQVNQDFIDLTLRKVRDYRPSPSVFSNWTIEGPPKWAMTSLADYWAENYQWSATEKRINQFDHYATTVPGSRNYSAPIPLHFVHQRSNNSDDTPLLLLHIPDLPGYGSSPAPTEPSMGPGETGAALDRLIKQLGYETYGIVSTDLGWALGMWMAADFPDSLTGLFTDFYRVPPLPSDISRQTVNQTTKEENEYILVSNVYAISDGYSYTYNELITDVLLWIQSSYSSMRSWLEFYKPEALMFPRTDVPTGITHHDIGPNGHQG</sequence>
<accession>A0ACC1SUE8</accession>
<proteinExistence type="predicted"/>
<organism evidence="1 2">
    <name type="scientific">Fusarium decemcellulare</name>
    <dbReference type="NCBI Taxonomy" id="57161"/>
    <lineage>
        <taxon>Eukaryota</taxon>
        <taxon>Fungi</taxon>
        <taxon>Dikarya</taxon>
        <taxon>Ascomycota</taxon>
        <taxon>Pezizomycotina</taxon>
        <taxon>Sordariomycetes</taxon>
        <taxon>Hypocreomycetidae</taxon>
        <taxon>Hypocreales</taxon>
        <taxon>Nectriaceae</taxon>
        <taxon>Fusarium</taxon>
        <taxon>Fusarium decemcellulare species complex</taxon>
    </lineage>
</organism>
<dbReference type="EMBL" id="JANRMS010000110">
    <property type="protein sequence ID" value="KAJ3546533.1"/>
    <property type="molecule type" value="Genomic_DNA"/>
</dbReference>
<name>A0ACC1SUE8_9HYPO</name>
<comment type="caution">
    <text evidence="1">The sequence shown here is derived from an EMBL/GenBank/DDBJ whole genome shotgun (WGS) entry which is preliminary data.</text>
</comment>
<gene>
    <name evidence="1" type="ORF">NM208_g1952</name>
</gene>
<evidence type="ECO:0000313" key="1">
    <source>
        <dbReference type="EMBL" id="KAJ3546533.1"/>
    </source>
</evidence>
<dbReference type="Proteomes" id="UP001148629">
    <property type="component" value="Unassembled WGS sequence"/>
</dbReference>
<keyword evidence="2" id="KW-1185">Reference proteome</keyword>
<reference evidence="1" key="1">
    <citation type="submission" date="2022-08" db="EMBL/GenBank/DDBJ databases">
        <title>Genome Sequence of Fusarium decemcellulare.</title>
        <authorList>
            <person name="Buettner E."/>
        </authorList>
    </citation>
    <scope>NUCLEOTIDE SEQUENCE</scope>
    <source>
        <strain evidence="1">Babe19</strain>
    </source>
</reference>